<keyword evidence="1" id="KW-0472">Membrane</keyword>
<feature type="transmembrane region" description="Helical" evidence="1">
    <location>
        <begin position="251"/>
        <end position="271"/>
    </location>
</feature>
<sequence>MNIRSLFLKHVAVPSDHGSWVFLLSPLVIGLHLGGRLTIVSVYLLVAALAGFMVRQPVIHAVKIWSGRRPRTELPAALFWTAVFGGIASLHVIGLIIRGYGHLLWLVLPGITVFIWHLELVRRRNERRQVLVAMLATAVLSLTAPAAFWIGTRTADPFGWVLWALVWIQSAASILYVNMRLEQRRQGIVSDLRTRARLGIGPIRFATFNVVAVAVLAMNGTVPGLLMAPYLLQWAETIWGTLRPVTRSRPAAIGIRQLIVSILFTVLFALAF</sequence>
<comment type="caution">
    <text evidence="2">The sequence shown here is derived from an EMBL/GenBank/DDBJ whole genome shotgun (WGS) entry which is preliminary data.</text>
</comment>
<reference evidence="2 3" key="1">
    <citation type="submission" date="2020-08" db="EMBL/GenBank/DDBJ databases">
        <title>Acidobacteriota in marine sediments use diverse sulfur dissimilation pathways.</title>
        <authorList>
            <person name="Wasmund K."/>
        </authorList>
    </citation>
    <scope>NUCLEOTIDE SEQUENCE [LARGE SCALE GENOMIC DNA]</scope>
    <source>
        <strain evidence="2">MAG AM4</strain>
    </source>
</reference>
<dbReference type="EMBL" id="JACXWD010000006">
    <property type="protein sequence ID" value="MBD3867123.1"/>
    <property type="molecule type" value="Genomic_DNA"/>
</dbReference>
<proteinExistence type="predicted"/>
<gene>
    <name evidence="2" type="ORF">IFK94_03275</name>
</gene>
<feature type="transmembrane region" description="Helical" evidence="1">
    <location>
        <begin position="103"/>
        <end position="121"/>
    </location>
</feature>
<feature type="transmembrane region" description="Helical" evidence="1">
    <location>
        <begin position="20"/>
        <end position="53"/>
    </location>
</feature>
<dbReference type="InterPro" id="IPR025576">
    <property type="entry name" value="YwiC"/>
</dbReference>
<accession>A0A8J7CKF7</accession>
<protein>
    <submittedName>
        <fullName evidence="2">YwiC-like family protein</fullName>
    </submittedName>
</protein>
<keyword evidence="1" id="KW-1133">Transmembrane helix</keyword>
<feature type="transmembrane region" description="Helical" evidence="1">
    <location>
        <begin position="205"/>
        <end position="231"/>
    </location>
</feature>
<dbReference type="Pfam" id="PF14256">
    <property type="entry name" value="YwiC"/>
    <property type="match status" value="1"/>
</dbReference>
<organism evidence="2 3">
    <name type="scientific">Candidatus Polarisedimenticola svalbardensis</name>
    <dbReference type="NCBI Taxonomy" id="2886004"/>
    <lineage>
        <taxon>Bacteria</taxon>
        <taxon>Pseudomonadati</taxon>
        <taxon>Acidobacteriota</taxon>
        <taxon>Candidatus Polarisedimenticolia</taxon>
        <taxon>Candidatus Polarisedimenticolales</taxon>
        <taxon>Candidatus Polarisedimenticolaceae</taxon>
        <taxon>Candidatus Polarisedimenticola</taxon>
    </lineage>
</organism>
<evidence type="ECO:0000313" key="2">
    <source>
        <dbReference type="EMBL" id="MBD3867123.1"/>
    </source>
</evidence>
<name>A0A8J7CKF7_9BACT</name>
<feature type="transmembrane region" description="Helical" evidence="1">
    <location>
        <begin position="157"/>
        <end position="177"/>
    </location>
</feature>
<feature type="transmembrane region" description="Helical" evidence="1">
    <location>
        <begin position="74"/>
        <end position="97"/>
    </location>
</feature>
<feature type="transmembrane region" description="Helical" evidence="1">
    <location>
        <begin position="130"/>
        <end position="151"/>
    </location>
</feature>
<evidence type="ECO:0000313" key="3">
    <source>
        <dbReference type="Proteomes" id="UP000648239"/>
    </source>
</evidence>
<evidence type="ECO:0000256" key="1">
    <source>
        <dbReference type="SAM" id="Phobius"/>
    </source>
</evidence>
<keyword evidence="1" id="KW-0812">Transmembrane</keyword>
<dbReference type="AlphaFoldDB" id="A0A8J7CKF7"/>
<dbReference type="Proteomes" id="UP000648239">
    <property type="component" value="Unassembled WGS sequence"/>
</dbReference>